<gene>
    <name evidence="6" type="primary">yjjG_1</name>
    <name evidence="5" type="ORF">BU200_00135</name>
    <name evidence="6" type="ORF">NCTC12957_01480</name>
</gene>
<evidence type="ECO:0000313" key="8">
    <source>
        <dbReference type="Proteomes" id="UP000255213"/>
    </source>
</evidence>
<dbReference type="EMBL" id="MSJL01000001">
    <property type="protein sequence ID" value="OLF50781.1"/>
    <property type="molecule type" value="Genomic_DNA"/>
</dbReference>
<evidence type="ECO:0000256" key="1">
    <source>
        <dbReference type="ARBA" id="ARBA00001946"/>
    </source>
</evidence>
<dbReference type="NCBIfam" id="TIGR01662">
    <property type="entry name" value="HAD-SF-IIIA"/>
    <property type="match status" value="1"/>
</dbReference>
<evidence type="ECO:0000313" key="6">
    <source>
        <dbReference type="EMBL" id="SUN07899.1"/>
    </source>
</evidence>
<name>A0A1Q8EG40_STRAI</name>
<keyword evidence="2" id="KW-0479">Metal-binding</keyword>
<dbReference type="SUPFAM" id="SSF56784">
    <property type="entry name" value="HAD-like"/>
    <property type="match status" value="1"/>
</dbReference>
<evidence type="ECO:0000256" key="4">
    <source>
        <dbReference type="ARBA" id="ARBA00022842"/>
    </source>
</evidence>
<proteinExistence type="predicted"/>
<dbReference type="Proteomes" id="UP000186437">
    <property type="component" value="Unassembled WGS sequence"/>
</dbReference>
<keyword evidence="3 6" id="KW-0378">Hydrolase</keyword>
<dbReference type="InterPro" id="IPR023214">
    <property type="entry name" value="HAD_sf"/>
</dbReference>
<dbReference type="Pfam" id="PF13419">
    <property type="entry name" value="HAD_2"/>
    <property type="match status" value="1"/>
</dbReference>
<sequence length="209" mass="23953">MLSWIFFDVGSTLVDETLTYQRFANECSMTLREYGKKVTAADFFAKMQELAALGEPPIRNAWAWYGLPSNIRPHWNYEGETLYPDVDRVLDYLAQSYRLGIIANQNRGLEQRLESFGIRHFFNLIVCSEEVGYQKPNRALFDYTLRQVKSPAGDCLYIGDRMDNDILPAKRVGMRTVHVLQGIGPHHCQQAGITADFTVQCLSDLMKLF</sequence>
<dbReference type="GO" id="GO:0008253">
    <property type="term" value="F:5'-nucleotidase activity"/>
    <property type="evidence" value="ECO:0007669"/>
    <property type="project" value="UniProtKB-EC"/>
</dbReference>
<evidence type="ECO:0000313" key="7">
    <source>
        <dbReference type="Proteomes" id="UP000186437"/>
    </source>
</evidence>
<dbReference type="InterPro" id="IPR051400">
    <property type="entry name" value="HAD-like_hydrolase"/>
</dbReference>
<dbReference type="SFLD" id="SFLDS00003">
    <property type="entry name" value="Haloacid_Dehalogenase"/>
    <property type="match status" value="1"/>
</dbReference>
<dbReference type="RefSeq" id="WP_075098214.1">
    <property type="nucleotide sequence ID" value="NZ_MSJL01000001.1"/>
</dbReference>
<dbReference type="InterPro" id="IPR006549">
    <property type="entry name" value="HAD-SF_hydro_IIIA"/>
</dbReference>
<evidence type="ECO:0000256" key="2">
    <source>
        <dbReference type="ARBA" id="ARBA00022723"/>
    </source>
</evidence>
<dbReference type="AlphaFoldDB" id="A0A1Q8EG40"/>
<dbReference type="InterPro" id="IPR036412">
    <property type="entry name" value="HAD-like_sf"/>
</dbReference>
<protein>
    <submittedName>
        <fullName evidence="6">HAD superfamily hydrolase</fullName>
        <ecNumber evidence="6">3.1.3.5</ecNumber>
    </submittedName>
</protein>
<evidence type="ECO:0000313" key="5">
    <source>
        <dbReference type="EMBL" id="OLF50781.1"/>
    </source>
</evidence>
<dbReference type="GO" id="GO:0044281">
    <property type="term" value="P:small molecule metabolic process"/>
    <property type="evidence" value="ECO:0007669"/>
    <property type="project" value="UniProtKB-ARBA"/>
</dbReference>
<reference evidence="5" key="1">
    <citation type="submission" date="2016-12" db="EMBL/GenBank/DDBJ databases">
        <authorList>
            <person name="Song W.-J."/>
            <person name="Kurnit D.M."/>
        </authorList>
    </citation>
    <scope>NUCLEOTIDE SEQUENCE [LARGE SCALE GENOMIC DNA]</scope>
    <source>
        <strain evidence="5">ATCC 51725</strain>
    </source>
</reference>
<dbReference type="InterPro" id="IPR006439">
    <property type="entry name" value="HAD-SF_hydro_IA"/>
</dbReference>
<dbReference type="PANTHER" id="PTHR46470:SF2">
    <property type="entry name" value="GLYCERALDEHYDE 3-PHOSPHATE PHOSPHATASE"/>
    <property type="match status" value="1"/>
</dbReference>
<accession>A0A1Q8EG40</accession>
<dbReference type="NCBIfam" id="TIGR01549">
    <property type="entry name" value="HAD-SF-IA-v1"/>
    <property type="match status" value="1"/>
</dbReference>
<dbReference type="Gene3D" id="3.40.50.1000">
    <property type="entry name" value="HAD superfamily/HAD-like"/>
    <property type="match status" value="1"/>
</dbReference>
<dbReference type="EC" id="3.1.3.5" evidence="6"/>
<organism evidence="5 7">
    <name type="scientific">Streptococcus acidominimus</name>
    <dbReference type="NCBI Taxonomy" id="1326"/>
    <lineage>
        <taxon>Bacteria</taxon>
        <taxon>Bacillati</taxon>
        <taxon>Bacillota</taxon>
        <taxon>Bacilli</taxon>
        <taxon>Lactobacillales</taxon>
        <taxon>Streptococcaceae</taxon>
        <taxon>Streptococcus</taxon>
    </lineage>
</organism>
<reference evidence="6 8" key="3">
    <citation type="submission" date="2018-06" db="EMBL/GenBank/DDBJ databases">
        <authorList>
            <consortium name="Pathogen Informatics"/>
            <person name="Doyle S."/>
        </authorList>
    </citation>
    <scope>NUCLEOTIDE SEQUENCE [LARGE SCALE GENOMIC DNA]</scope>
    <source>
        <strain evidence="6 8">NCTC12957</strain>
    </source>
</reference>
<dbReference type="PANTHER" id="PTHR46470">
    <property type="entry name" value="N-ACYLNEURAMINATE-9-PHOSPHATASE"/>
    <property type="match status" value="1"/>
</dbReference>
<dbReference type="InterPro" id="IPR041492">
    <property type="entry name" value="HAD_2"/>
</dbReference>
<keyword evidence="4" id="KW-0460">Magnesium</keyword>
<dbReference type="EMBL" id="UHEN01000001">
    <property type="protein sequence ID" value="SUN07899.1"/>
    <property type="molecule type" value="Genomic_DNA"/>
</dbReference>
<dbReference type="OrthoDB" id="25198at2"/>
<dbReference type="Proteomes" id="UP000255213">
    <property type="component" value="Unassembled WGS sequence"/>
</dbReference>
<comment type="cofactor">
    <cofactor evidence="1">
        <name>Mg(2+)</name>
        <dbReference type="ChEBI" id="CHEBI:18420"/>
    </cofactor>
</comment>
<dbReference type="GO" id="GO:0046872">
    <property type="term" value="F:metal ion binding"/>
    <property type="evidence" value="ECO:0007669"/>
    <property type="project" value="UniProtKB-KW"/>
</dbReference>
<reference evidence="7" key="2">
    <citation type="submission" date="2016-12" db="EMBL/GenBank/DDBJ databases">
        <authorList>
            <person name="Gulvik C.A."/>
        </authorList>
    </citation>
    <scope>NUCLEOTIDE SEQUENCE [LARGE SCALE GENOMIC DNA]</scope>
    <source>
        <strain evidence="7">ATCC 51725</strain>
    </source>
</reference>
<evidence type="ECO:0000256" key="3">
    <source>
        <dbReference type="ARBA" id="ARBA00022801"/>
    </source>
</evidence>
<dbReference type="SFLD" id="SFLDG01129">
    <property type="entry name" value="C1.5:_HAD__Beta-PGM__Phosphata"/>
    <property type="match status" value="1"/>
</dbReference>
<keyword evidence="7" id="KW-1185">Reference proteome</keyword>
<dbReference type="Gene3D" id="1.10.150.520">
    <property type="match status" value="1"/>
</dbReference>